<feature type="binding site" evidence="3">
    <location>
        <position position="149"/>
    </location>
    <ligand>
        <name>Zn(2+)</name>
        <dbReference type="ChEBI" id="CHEBI:29105"/>
        <label>2</label>
    </ligand>
</feature>
<dbReference type="PROSITE" id="PS00758">
    <property type="entry name" value="ARGE_DAPE_CPG2_1"/>
    <property type="match status" value="1"/>
</dbReference>
<keyword evidence="3" id="KW-0479">Metal-binding</keyword>
<dbReference type="SUPFAM" id="SSF55031">
    <property type="entry name" value="Bacterial exopeptidase dimerisation domain"/>
    <property type="match status" value="1"/>
</dbReference>
<dbReference type="PIRSF" id="PIRSF001235">
    <property type="entry name" value="Amidase_carbamoylase"/>
    <property type="match status" value="1"/>
</dbReference>
<dbReference type="PANTHER" id="PTHR32494:SF5">
    <property type="entry name" value="ALLANTOATE AMIDOHYDROLASE"/>
    <property type="match status" value="1"/>
</dbReference>
<dbReference type="InterPro" id="IPR010158">
    <property type="entry name" value="Amidase_Cbmase"/>
</dbReference>
<dbReference type="Pfam" id="PF07687">
    <property type="entry name" value="M20_dimer"/>
    <property type="match status" value="1"/>
</dbReference>
<dbReference type="PANTHER" id="PTHR32494">
    <property type="entry name" value="ALLANTOATE DEIMINASE-RELATED"/>
    <property type="match status" value="1"/>
</dbReference>
<dbReference type="Pfam" id="PF01546">
    <property type="entry name" value="Peptidase_M20"/>
    <property type="match status" value="1"/>
</dbReference>
<evidence type="ECO:0000259" key="4">
    <source>
        <dbReference type="Pfam" id="PF07687"/>
    </source>
</evidence>
<dbReference type="GO" id="GO:0046872">
    <property type="term" value="F:metal ion binding"/>
    <property type="evidence" value="ECO:0007669"/>
    <property type="project" value="UniProtKB-KW"/>
</dbReference>
<feature type="domain" description="Peptidase M20 dimerisation" evidence="4">
    <location>
        <begin position="234"/>
        <end position="332"/>
    </location>
</feature>
<dbReference type="NCBIfam" id="TIGR01879">
    <property type="entry name" value="hydantase"/>
    <property type="match status" value="1"/>
</dbReference>
<dbReference type="EMBL" id="NKYE01000015">
    <property type="protein sequence ID" value="OZM71148.1"/>
    <property type="molecule type" value="Genomic_DNA"/>
</dbReference>
<name>A0A263CZ23_9PSEU</name>
<evidence type="ECO:0000256" key="2">
    <source>
        <dbReference type="ARBA" id="ARBA00022801"/>
    </source>
</evidence>
<keyword evidence="3" id="KW-0862">Zinc</keyword>
<dbReference type="SUPFAM" id="SSF53187">
    <property type="entry name" value="Zn-dependent exopeptidases"/>
    <property type="match status" value="1"/>
</dbReference>
<feature type="binding site" evidence="3">
    <location>
        <position position="114"/>
    </location>
    <ligand>
        <name>Zn(2+)</name>
        <dbReference type="ChEBI" id="CHEBI:29105"/>
        <label>2</label>
    </ligand>
</feature>
<sequence>MSELADVEQRLPATGAVAERRGLRIDGDRLLGRIDRLRQVGGTADGGVHRLAFTKEDVAGRELVRGFMREAGLEVHTDEAGNIIGSRPADSAPAAPTLLIGSHTDTVPDGGALDGAYGVLAGIEVLHTLHDHRVRLERPAAVVVFANEEGASGTRGMWGSHAFAGALEPGDLAMCDRAGTPIAELAARIGGDLDRVADAAWHPDRIAAFIELHIEQGPVLEHLDAEIGIVEAISGRLTVDVIVRGEANHAGTTPMELRRDALAGAAHLIVEVQRLAGADGVVRVATVGSIAIEPNAWNVVPGTARMRVDLRDVSVEAIEAGLDRLRRAAAEIGDRTGTVIEVRPDQLVDPVACHPRLQGLIAEAADRLGFRRFALPSGAGHDAQVIGRVAPAAMIFVPSIGGLSHVPAEDTAPWHLVAGADVLLQTVLGFDPGPG</sequence>
<dbReference type="InterPro" id="IPR011650">
    <property type="entry name" value="Peptidase_M20_dimer"/>
</dbReference>
<keyword evidence="2 5" id="KW-0378">Hydrolase</keyword>
<feature type="binding site" evidence="3">
    <location>
        <position position="114"/>
    </location>
    <ligand>
        <name>Zn(2+)</name>
        <dbReference type="ChEBI" id="CHEBI:29105"/>
        <label>1</label>
    </ligand>
</feature>
<dbReference type="GO" id="GO:0016813">
    <property type="term" value="F:hydrolase activity, acting on carbon-nitrogen (but not peptide) bonds, in linear amidines"/>
    <property type="evidence" value="ECO:0007669"/>
    <property type="project" value="InterPro"/>
</dbReference>
<dbReference type="OrthoDB" id="9808195at2"/>
<keyword evidence="6" id="KW-1185">Reference proteome</keyword>
<accession>A0A263CZ23</accession>
<dbReference type="InterPro" id="IPR036264">
    <property type="entry name" value="Bact_exopeptidase_dim_dom"/>
</dbReference>
<comment type="similarity">
    <text evidence="1">Belongs to the peptidase M20 family.</text>
</comment>
<dbReference type="InterPro" id="IPR001261">
    <property type="entry name" value="ArgE/DapE_CS"/>
</dbReference>
<organism evidence="5 6">
    <name type="scientific">Amycolatopsis antarctica</name>
    <dbReference type="NCBI Taxonomy" id="1854586"/>
    <lineage>
        <taxon>Bacteria</taxon>
        <taxon>Bacillati</taxon>
        <taxon>Actinomycetota</taxon>
        <taxon>Actinomycetes</taxon>
        <taxon>Pseudonocardiales</taxon>
        <taxon>Pseudonocardiaceae</taxon>
        <taxon>Amycolatopsis</taxon>
    </lineage>
</organism>
<dbReference type="InParanoid" id="A0A263CZ23"/>
<dbReference type="Gene3D" id="3.40.630.10">
    <property type="entry name" value="Zn peptidases"/>
    <property type="match status" value="1"/>
</dbReference>
<feature type="binding site" evidence="3">
    <location>
        <position position="213"/>
    </location>
    <ligand>
        <name>Zn(2+)</name>
        <dbReference type="ChEBI" id="CHEBI:29105"/>
        <label>1</label>
    </ligand>
</feature>
<evidence type="ECO:0000313" key="5">
    <source>
        <dbReference type="EMBL" id="OZM71148.1"/>
    </source>
</evidence>
<gene>
    <name evidence="5" type="ORF">CFN78_22075</name>
</gene>
<comment type="caution">
    <text evidence="5">The sequence shown here is derived from an EMBL/GenBank/DDBJ whole genome shotgun (WGS) entry which is preliminary data.</text>
</comment>
<dbReference type="AlphaFoldDB" id="A0A263CZ23"/>
<proteinExistence type="inferred from homology"/>
<dbReference type="Gene3D" id="3.30.70.360">
    <property type="match status" value="1"/>
</dbReference>
<feature type="binding site" evidence="3">
    <location>
        <position position="405"/>
    </location>
    <ligand>
        <name>Zn(2+)</name>
        <dbReference type="ChEBI" id="CHEBI:29105"/>
        <label>2</label>
    </ligand>
</feature>
<comment type="cofactor">
    <cofactor evidence="3">
        <name>Zn(2+)</name>
        <dbReference type="ChEBI" id="CHEBI:29105"/>
    </cofactor>
    <text evidence="3">Binds 2 Zn(2+) ions per subunit.</text>
</comment>
<evidence type="ECO:0000313" key="6">
    <source>
        <dbReference type="Proteomes" id="UP000242444"/>
    </source>
</evidence>
<evidence type="ECO:0000256" key="1">
    <source>
        <dbReference type="ARBA" id="ARBA00006153"/>
    </source>
</evidence>
<dbReference type="NCBIfam" id="NF006771">
    <property type="entry name" value="PRK09290.1-5"/>
    <property type="match status" value="1"/>
</dbReference>
<dbReference type="CDD" id="cd03884">
    <property type="entry name" value="M20_bAS"/>
    <property type="match status" value="1"/>
</dbReference>
<dbReference type="Proteomes" id="UP000242444">
    <property type="component" value="Unassembled WGS sequence"/>
</dbReference>
<feature type="binding site" evidence="3">
    <location>
        <position position="103"/>
    </location>
    <ligand>
        <name>Zn(2+)</name>
        <dbReference type="ChEBI" id="CHEBI:29105"/>
        <label>1</label>
    </ligand>
</feature>
<dbReference type="RefSeq" id="WP_094864768.1">
    <property type="nucleotide sequence ID" value="NZ_NKYE01000015.1"/>
</dbReference>
<reference evidence="5 6" key="1">
    <citation type="submission" date="2017-07" db="EMBL/GenBank/DDBJ databases">
        <title>Amycolatopsis antarcticus sp. nov., isolated from the surface of an Antarcticus brown macroalga.</title>
        <authorList>
            <person name="Wang J."/>
            <person name="Leiva S."/>
            <person name="Huang J."/>
            <person name="Huang Y."/>
        </authorList>
    </citation>
    <scope>NUCLEOTIDE SEQUENCE [LARGE SCALE GENOMIC DNA]</scope>
    <source>
        <strain evidence="5 6">AU-G6</strain>
    </source>
</reference>
<evidence type="ECO:0000256" key="3">
    <source>
        <dbReference type="PIRSR" id="PIRSR001235-1"/>
    </source>
</evidence>
<protein>
    <submittedName>
        <fullName evidence="5">Zn-dependent hydrolase</fullName>
    </submittedName>
</protein>
<dbReference type="InterPro" id="IPR002933">
    <property type="entry name" value="Peptidase_M20"/>
</dbReference>